<evidence type="ECO:0000256" key="3">
    <source>
        <dbReference type="ARBA" id="ARBA00012929"/>
    </source>
</evidence>
<evidence type="ECO:0000256" key="2">
    <source>
        <dbReference type="ARBA" id="ARBA00010944"/>
    </source>
</evidence>
<evidence type="ECO:0000256" key="4">
    <source>
        <dbReference type="ARBA" id="ARBA00017099"/>
    </source>
</evidence>
<evidence type="ECO:0000256" key="5">
    <source>
        <dbReference type="ARBA" id="ARBA00048200"/>
    </source>
</evidence>
<evidence type="ECO:0000259" key="7">
    <source>
        <dbReference type="Pfam" id="PF04321"/>
    </source>
</evidence>
<keyword evidence="9" id="KW-1185">Reference proteome</keyword>
<dbReference type="GO" id="GO:0019305">
    <property type="term" value="P:dTDP-rhamnose biosynthetic process"/>
    <property type="evidence" value="ECO:0007669"/>
    <property type="project" value="UniProtKB-UniPathway"/>
</dbReference>
<dbReference type="InterPro" id="IPR029903">
    <property type="entry name" value="RmlD-like-bd"/>
</dbReference>
<dbReference type="PANTHER" id="PTHR10491">
    <property type="entry name" value="DTDP-4-DEHYDRORHAMNOSE REDUCTASE"/>
    <property type="match status" value="1"/>
</dbReference>
<dbReference type="AlphaFoldDB" id="A0A841NKE4"/>
<dbReference type="UniPathway" id="UPA00124"/>
<dbReference type="GO" id="GO:0005829">
    <property type="term" value="C:cytosol"/>
    <property type="evidence" value="ECO:0007669"/>
    <property type="project" value="TreeGrafter"/>
</dbReference>
<dbReference type="SUPFAM" id="SSF51735">
    <property type="entry name" value="NAD(P)-binding Rossmann-fold domains"/>
    <property type="match status" value="1"/>
</dbReference>
<sequence length="290" mass="33111">MKNIVILGASGMAGHVVYTVLKEKLDKQNYNILGTTNSNNFSGITQKLDIFDTSVLEEYLTEVKPYMVINCIGMLIRSSKQFPDKTIFANSYFPHFLARLASENSFKLIHISTDCVFSGKTGGYTEDSVKDAADVYGMSKALGEIIDDKNLTIRTSIIGPEIKENGEGLFDWFMKTGETSVSGYKSNFWSGVTTLELAKFITWLIDNNNFDHLIHLTNSEAISKHSLLNIFNDVFEQNKTINDDRDYICNKSFINTNKQLTYQVPTYRKMLEEQKEFMKNHSDLYKHYKI</sequence>
<dbReference type="GO" id="GO:0008831">
    <property type="term" value="F:dTDP-4-dehydrorhamnose reductase activity"/>
    <property type="evidence" value="ECO:0007669"/>
    <property type="project" value="UniProtKB-EC"/>
</dbReference>
<evidence type="ECO:0000256" key="6">
    <source>
        <dbReference type="RuleBase" id="RU364082"/>
    </source>
</evidence>
<organism evidence="8 9">
    <name type="scientific">Chryseobacterium shigense</name>
    <dbReference type="NCBI Taxonomy" id="297244"/>
    <lineage>
        <taxon>Bacteria</taxon>
        <taxon>Pseudomonadati</taxon>
        <taxon>Bacteroidota</taxon>
        <taxon>Flavobacteriia</taxon>
        <taxon>Flavobacteriales</taxon>
        <taxon>Weeksellaceae</taxon>
        <taxon>Chryseobacterium group</taxon>
        <taxon>Chryseobacterium</taxon>
    </lineage>
</organism>
<comment type="pathway">
    <text evidence="1 6">Carbohydrate biosynthesis; dTDP-L-rhamnose biosynthesis.</text>
</comment>
<reference evidence="8 9" key="1">
    <citation type="submission" date="2020-08" db="EMBL/GenBank/DDBJ databases">
        <title>Functional genomics of gut bacteria from endangered species of beetles.</title>
        <authorList>
            <person name="Carlos-Shanley C."/>
        </authorList>
    </citation>
    <scope>NUCLEOTIDE SEQUENCE [LARGE SCALE GENOMIC DNA]</scope>
    <source>
        <strain evidence="8 9">S00136</strain>
    </source>
</reference>
<dbReference type="InterPro" id="IPR036291">
    <property type="entry name" value="NAD(P)-bd_dom_sf"/>
</dbReference>
<dbReference type="CDD" id="cd05254">
    <property type="entry name" value="dTDP_HR_like_SDR_e"/>
    <property type="match status" value="1"/>
</dbReference>
<keyword evidence="6 8" id="KW-0560">Oxidoreductase</keyword>
<comment type="similarity">
    <text evidence="2 6">Belongs to the dTDP-4-dehydrorhamnose reductase family.</text>
</comment>
<protein>
    <recommendedName>
        <fullName evidence="4 6">dTDP-4-dehydrorhamnose reductase</fullName>
        <ecNumber evidence="3 6">1.1.1.133</ecNumber>
    </recommendedName>
</protein>
<dbReference type="Gene3D" id="3.40.50.720">
    <property type="entry name" value="NAD(P)-binding Rossmann-like Domain"/>
    <property type="match status" value="1"/>
</dbReference>
<accession>A0A841NKE4</accession>
<gene>
    <name evidence="8" type="ORF">HNP36_003648</name>
</gene>
<evidence type="ECO:0000313" key="9">
    <source>
        <dbReference type="Proteomes" id="UP000589738"/>
    </source>
</evidence>
<dbReference type="EMBL" id="JACHLC010000006">
    <property type="protein sequence ID" value="MBB6372532.1"/>
    <property type="molecule type" value="Genomic_DNA"/>
</dbReference>
<dbReference type="RefSeq" id="WP_184166013.1">
    <property type="nucleotide sequence ID" value="NZ_JACHLC010000006.1"/>
</dbReference>
<dbReference type="EC" id="1.1.1.133" evidence="3 6"/>
<comment type="catalytic activity">
    <reaction evidence="5">
        <text>dTDP-beta-L-rhamnose + NADP(+) = dTDP-4-dehydro-beta-L-rhamnose + NADPH + H(+)</text>
        <dbReference type="Rhea" id="RHEA:21796"/>
        <dbReference type="ChEBI" id="CHEBI:15378"/>
        <dbReference type="ChEBI" id="CHEBI:57510"/>
        <dbReference type="ChEBI" id="CHEBI:57783"/>
        <dbReference type="ChEBI" id="CHEBI:58349"/>
        <dbReference type="ChEBI" id="CHEBI:62830"/>
        <dbReference type="EC" id="1.1.1.133"/>
    </reaction>
</comment>
<evidence type="ECO:0000256" key="1">
    <source>
        <dbReference type="ARBA" id="ARBA00004781"/>
    </source>
</evidence>
<dbReference type="InterPro" id="IPR005913">
    <property type="entry name" value="dTDP_dehydrorham_reduct"/>
</dbReference>
<comment type="function">
    <text evidence="6">Catalyzes the reduction of dTDP-6-deoxy-L-lyxo-4-hexulose to yield dTDP-L-rhamnose.</text>
</comment>
<name>A0A841NKE4_9FLAO</name>
<feature type="domain" description="RmlD-like substrate binding" evidence="7">
    <location>
        <begin position="3"/>
        <end position="229"/>
    </location>
</feature>
<keyword evidence="6" id="KW-0521">NADP</keyword>
<evidence type="ECO:0000313" key="8">
    <source>
        <dbReference type="EMBL" id="MBB6372532.1"/>
    </source>
</evidence>
<proteinExistence type="inferred from homology"/>
<comment type="caution">
    <text evidence="8">The sequence shown here is derived from an EMBL/GenBank/DDBJ whole genome shotgun (WGS) entry which is preliminary data.</text>
</comment>
<dbReference type="Proteomes" id="UP000589738">
    <property type="component" value="Unassembled WGS sequence"/>
</dbReference>
<dbReference type="Pfam" id="PF04321">
    <property type="entry name" value="RmlD_sub_bind"/>
    <property type="match status" value="1"/>
</dbReference>
<dbReference type="PANTHER" id="PTHR10491:SF4">
    <property type="entry name" value="METHIONINE ADENOSYLTRANSFERASE 2 SUBUNIT BETA"/>
    <property type="match status" value="1"/>
</dbReference>